<evidence type="ECO:0000256" key="7">
    <source>
        <dbReference type="SAM" id="MobiDB-lite"/>
    </source>
</evidence>
<dbReference type="Gene3D" id="3.40.50.300">
    <property type="entry name" value="P-loop containing nucleotide triphosphate hydrolases"/>
    <property type="match status" value="2"/>
</dbReference>
<dbReference type="InterPro" id="IPR051539">
    <property type="entry name" value="T4SS-coupling_protein"/>
</dbReference>
<keyword evidence="11" id="KW-1185">Reference proteome</keyword>
<evidence type="ECO:0000256" key="3">
    <source>
        <dbReference type="ARBA" id="ARBA00022475"/>
    </source>
</evidence>
<evidence type="ECO:0000256" key="2">
    <source>
        <dbReference type="ARBA" id="ARBA00008806"/>
    </source>
</evidence>
<feature type="region of interest" description="Disordered" evidence="7">
    <location>
        <begin position="679"/>
        <end position="711"/>
    </location>
</feature>
<dbReference type="PANTHER" id="PTHR37937:SF1">
    <property type="entry name" value="CONJUGATIVE TRANSFER: DNA TRANSPORT"/>
    <property type="match status" value="1"/>
</dbReference>
<keyword evidence="6 8" id="KW-0472">Membrane</keyword>
<sequence length="711" mass="80209">MQTGEDTQGLRKIIDFTRLISLFILSIHFYISCYEAFQAWHLTVEITTRIIINIGKTGLFMGMLKPKLAALVFLLISLVGAKGKKEEKTRKETIAIYLGAGLLLYFISSLCFYLQASAVIITMSYIGLTAIGYLLILTGGVRLSRLISLGLTKDVFNTENETFPQEERLLENEYSINLPARYALKKKTRNSWINFINPFRGLLVVGTPGAGKSYFVIRHVIDQHLKKGFSMFIYDFKFDDLTKIAYNKLLMYKDNFKVKPQFYLINFDDLSRTHRSNPLDPQSMEDITDATEASRTILLGLNRDWIKKQGEFFVESPINFLTAIIWYLRRYRDGRYCTLPHVIELMQADYEELFPLLKEEEEIKVLINPFISAYQNKATDQLEGQVASAKISLARLSSPQLYYVLSGNDFTLDINNPQAPKVVCMGNNPQKLQTYGAVLSLYISRVIKLANRKNQLKSSLIFDEFPTIFFNNIDSLIATARSNKVSTTLGIQDYSQLKKEYGREQAEVIMNIVGNIISGQVTGDTAKQLSERIGKIMQERNSVSINSADTSVSKSTQLEYAVPASKISGLSSGSFVGMVADNPDKKIDLKIFHSEIQNDHAAIKAEEDQYQPIPAIANVSALDVEEIYKMIKADIADLIELEIGVLKAKKEALDAAQTKLAPESREQACEGIKIKDTKQRIKRSKKSNITHAKQPIIKLGLEGENDKPMSM</sequence>
<dbReference type="SUPFAM" id="SSF52540">
    <property type="entry name" value="P-loop containing nucleoside triphosphate hydrolases"/>
    <property type="match status" value="1"/>
</dbReference>
<evidence type="ECO:0000256" key="6">
    <source>
        <dbReference type="ARBA" id="ARBA00023136"/>
    </source>
</evidence>
<dbReference type="EMBL" id="JBHSBY010000031">
    <property type="protein sequence ID" value="MFC4196284.1"/>
    <property type="molecule type" value="Genomic_DNA"/>
</dbReference>
<dbReference type="NCBIfam" id="NF041326">
    <property type="entry name" value="Bacteroid_MobC"/>
    <property type="match status" value="1"/>
</dbReference>
<evidence type="ECO:0000256" key="1">
    <source>
        <dbReference type="ARBA" id="ARBA00004651"/>
    </source>
</evidence>
<organism evidence="10 11">
    <name type="scientific">Pedobacter jamesrossensis</name>
    <dbReference type="NCBI Taxonomy" id="1908238"/>
    <lineage>
        <taxon>Bacteria</taxon>
        <taxon>Pseudomonadati</taxon>
        <taxon>Bacteroidota</taxon>
        <taxon>Sphingobacteriia</taxon>
        <taxon>Sphingobacteriales</taxon>
        <taxon>Sphingobacteriaceae</taxon>
        <taxon>Pedobacter</taxon>
    </lineage>
</organism>
<protein>
    <submittedName>
        <fullName evidence="10">Conjugal transfer protein MobC</fullName>
    </submittedName>
</protein>
<name>A0ABV8NKY2_9SPHI</name>
<evidence type="ECO:0000256" key="8">
    <source>
        <dbReference type="SAM" id="Phobius"/>
    </source>
</evidence>
<feature type="transmembrane region" description="Helical" evidence="8">
    <location>
        <begin position="93"/>
        <end position="116"/>
    </location>
</feature>
<keyword evidence="3" id="KW-1003">Cell membrane</keyword>
<feature type="transmembrane region" description="Helical" evidence="8">
    <location>
        <begin position="60"/>
        <end position="81"/>
    </location>
</feature>
<feature type="transmembrane region" description="Helical" evidence="8">
    <location>
        <begin position="122"/>
        <end position="143"/>
    </location>
</feature>
<dbReference type="InterPro" id="IPR027417">
    <property type="entry name" value="P-loop_NTPase"/>
</dbReference>
<evidence type="ECO:0000256" key="4">
    <source>
        <dbReference type="ARBA" id="ARBA00022692"/>
    </source>
</evidence>
<evidence type="ECO:0000256" key="5">
    <source>
        <dbReference type="ARBA" id="ARBA00022989"/>
    </source>
</evidence>
<dbReference type="InterPro" id="IPR003688">
    <property type="entry name" value="TraG/VirD4"/>
</dbReference>
<comment type="subcellular location">
    <subcellularLocation>
        <location evidence="1">Cell membrane</location>
        <topology evidence="1">Multi-pass membrane protein</topology>
    </subcellularLocation>
</comment>
<accession>A0ABV8NKY2</accession>
<dbReference type="RefSeq" id="WP_378959607.1">
    <property type="nucleotide sequence ID" value="NZ_JBHRXC010000001.1"/>
</dbReference>
<reference evidence="11" key="1">
    <citation type="journal article" date="2019" name="Int. J. Syst. Evol. Microbiol.">
        <title>The Global Catalogue of Microorganisms (GCM) 10K type strain sequencing project: providing services to taxonomists for standard genome sequencing and annotation.</title>
        <authorList>
            <consortium name="The Broad Institute Genomics Platform"/>
            <consortium name="The Broad Institute Genome Sequencing Center for Infectious Disease"/>
            <person name="Wu L."/>
            <person name="Ma J."/>
        </authorList>
    </citation>
    <scope>NUCLEOTIDE SEQUENCE [LARGE SCALE GENOMIC DNA]</scope>
    <source>
        <strain evidence="11">CCM 8689</strain>
    </source>
</reference>
<dbReference type="PANTHER" id="PTHR37937">
    <property type="entry name" value="CONJUGATIVE TRANSFER: DNA TRANSPORT"/>
    <property type="match status" value="1"/>
</dbReference>
<evidence type="ECO:0000259" key="9">
    <source>
        <dbReference type="Pfam" id="PF14293"/>
    </source>
</evidence>
<dbReference type="Proteomes" id="UP001595792">
    <property type="component" value="Unassembled WGS sequence"/>
</dbReference>
<comment type="similarity">
    <text evidence="2">Belongs to the VirD4/TraG family.</text>
</comment>
<dbReference type="InterPro" id="IPR025988">
    <property type="entry name" value="YWFCY_dom"/>
</dbReference>
<feature type="transmembrane region" description="Helical" evidence="8">
    <location>
        <begin position="20"/>
        <end position="40"/>
    </location>
</feature>
<evidence type="ECO:0000313" key="11">
    <source>
        <dbReference type="Proteomes" id="UP001595792"/>
    </source>
</evidence>
<dbReference type="Pfam" id="PF14293">
    <property type="entry name" value="YWFCY"/>
    <property type="match status" value="1"/>
</dbReference>
<gene>
    <name evidence="10" type="primary">mobC</name>
    <name evidence="10" type="ORF">ACFOUY_06210</name>
</gene>
<evidence type="ECO:0000313" key="10">
    <source>
        <dbReference type="EMBL" id="MFC4196284.1"/>
    </source>
</evidence>
<keyword evidence="4 8" id="KW-0812">Transmembrane</keyword>
<feature type="domain" description="YWFCY" evidence="9">
    <location>
        <begin position="5"/>
        <end position="147"/>
    </location>
</feature>
<proteinExistence type="inferred from homology"/>
<dbReference type="Pfam" id="PF02534">
    <property type="entry name" value="T4SS-DNA_transf"/>
    <property type="match status" value="1"/>
</dbReference>
<dbReference type="CDD" id="cd01127">
    <property type="entry name" value="TrwB_TraG_TraD_VirD4"/>
    <property type="match status" value="1"/>
</dbReference>
<comment type="caution">
    <text evidence="10">The sequence shown here is derived from an EMBL/GenBank/DDBJ whole genome shotgun (WGS) entry which is preliminary data.</text>
</comment>
<keyword evidence="5 8" id="KW-1133">Transmembrane helix</keyword>